<dbReference type="GO" id="GO:0035269">
    <property type="term" value="P:protein O-linked glycosylation via mannose"/>
    <property type="evidence" value="ECO:0007669"/>
    <property type="project" value="TreeGrafter"/>
</dbReference>
<dbReference type="GO" id="GO:0000030">
    <property type="term" value="F:mannosyltransferase activity"/>
    <property type="evidence" value="ECO:0007669"/>
    <property type="project" value="TreeGrafter"/>
</dbReference>
<feature type="region of interest" description="Disordered" evidence="3">
    <location>
        <begin position="33"/>
        <end position="56"/>
    </location>
</feature>
<dbReference type="GO" id="GO:0005783">
    <property type="term" value="C:endoplasmic reticulum"/>
    <property type="evidence" value="ECO:0007669"/>
    <property type="project" value="TreeGrafter"/>
</dbReference>
<dbReference type="InterPro" id="IPR052346">
    <property type="entry name" value="O-mannosyl-transferase_TMTC"/>
</dbReference>
<dbReference type="PANTHER" id="PTHR44227">
    <property type="match status" value="1"/>
</dbReference>
<accession>A0A8J2LH75</accession>
<feature type="compositionally biased region" description="Polar residues" evidence="3">
    <location>
        <begin position="43"/>
        <end position="56"/>
    </location>
</feature>
<organism evidence="4 5">
    <name type="scientific">Allacma fusca</name>
    <dbReference type="NCBI Taxonomy" id="39272"/>
    <lineage>
        <taxon>Eukaryota</taxon>
        <taxon>Metazoa</taxon>
        <taxon>Ecdysozoa</taxon>
        <taxon>Arthropoda</taxon>
        <taxon>Hexapoda</taxon>
        <taxon>Collembola</taxon>
        <taxon>Symphypleona</taxon>
        <taxon>Sminthuridae</taxon>
        <taxon>Allacma</taxon>
    </lineage>
</organism>
<evidence type="ECO:0000313" key="4">
    <source>
        <dbReference type="EMBL" id="CAG7835428.1"/>
    </source>
</evidence>
<proteinExistence type="predicted"/>
<reference evidence="4" key="1">
    <citation type="submission" date="2021-06" db="EMBL/GenBank/DDBJ databases">
        <authorList>
            <person name="Hodson N. C."/>
            <person name="Mongue J. A."/>
            <person name="Jaron S. K."/>
        </authorList>
    </citation>
    <scope>NUCLEOTIDE SEQUENCE</scope>
</reference>
<dbReference type="Proteomes" id="UP000708208">
    <property type="component" value="Unassembled WGS sequence"/>
</dbReference>
<keyword evidence="1" id="KW-0677">Repeat</keyword>
<comment type="caution">
    <text evidence="4">The sequence shown here is derived from an EMBL/GenBank/DDBJ whole genome shotgun (WGS) entry which is preliminary data.</text>
</comment>
<feature type="region of interest" description="Disordered" evidence="3">
    <location>
        <begin position="68"/>
        <end position="94"/>
    </location>
</feature>
<evidence type="ECO:0000256" key="1">
    <source>
        <dbReference type="ARBA" id="ARBA00022737"/>
    </source>
</evidence>
<gene>
    <name evidence="4" type="ORF">AFUS01_LOCUS44797</name>
</gene>
<feature type="compositionally biased region" description="Low complexity" evidence="3">
    <location>
        <begin position="70"/>
        <end position="80"/>
    </location>
</feature>
<dbReference type="AlphaFoldDB" id="A0A8J2LH75"/>
<evidence type="ECO:0000256" key="2">
    <source>
        <dbReference type="ARBA" id="ARBA00022803"/>
    </source>
</evidence>
<name>A0A8J2LH75_9HEXA</name>
<protein>
    <submittedName>
        <fullName evidence="4">Uncharacterized protein</fullName>
    </submittedName>
</protein>
<keyword evidence="5" id="KW-1185">Reference proteome</keyword>
<sequence>MEMFRHLFSCDKTRWSAHEFVDDRKDKRSLQWTTTHGHGYSGMMSQNPNGHNGQNCISRKKRRIKIGDLSSTSSSSSSSSWVQGGCGGKDRKRSMKNSWTRKWTSGECSGELGVDELTWKQQSGSGLSTRLLYMIVILISTASYWNSFNGDFVHDDLSAIKTNGDVTGQNSIWDIFFNDFWGKPMADRTSHKSYRPLTILSFR</sequence>
<dbReference type="GO" id="GO:0030968">
    <property type="term" value="P:endoplasmic reticulum unfolded protein response"/>
    <property type="evidence" value="ECO:0007669"/>
    <property type="project" value="TreeGrafter"/>
</dbReference>
<evidence type="ECO:0000313" key="5">
    <source>
        <dbReference type="Proteomes" id="UP000708208"/>
    </source>
</evidence>
<dbReference type="PANTHER" id="PTHR44227:SF3">
    <property type="entry name" value="PROTEIN O-MANNOSYL-TRANSFERASE TMTC4"/>
    <property type="match status" value="1"/>
</dbReference>
<evidence type="ECO:0000256" key="3">
    <source>
        <dbReference type="SAM" id="MobiDB-lite"/>
    </source>
</evidence>
<dbReference type="OrthoDB" id="1658288at2759"/>
<keyword evidence="2" id="KW-0802">TPR repeat</keyword>
<dbReference type="EMBL" id="CAJVCH010570618">
    <property type="protein sequence ID" value="CAG7835428.1"/>
    <property type="molecule type" value="Genomic_DNA"/>
</dbReference>